<dbReference type="SUPFAM" id="SSF52540">
    <property type="entry name" value="P-loop containing nucleoside triphosphate hydrolases"/>
    <property type="match status" value="1"/>
</dbReference>
<evidence type="ECO:0000256" key="2">
    <source>
        <dbReference type="ARBA" id="ARBA00022801"/>
    </source>
</evidence>
<feature type="domain" description="UvrD-like helicase C-terminal" evidence="6">
    <location>
        <begin position="20"/>
        <end position="54"/>
    </location>
</feature>
<dbReference type="GO" id="GO:0004386">
    <property type="term" value="F:helicase activity"/>
    <property type="evidence" value="ECO:0007669"/>
    <property type="project" value="UniProtKB-KW"/>
</dbReference>
<evidence type="ECO:0000313" key="7">
    <source>
        <dbReference type="EMBL" id="MCC2748918.1"/>
    </source>
</evidence>
<evidence type="ECO:0000256" key="1">
    <source>
        <dbReference type="ARBA" id="ARBA00022741"/>
    </source>
</evidence>
<evidence type="ECO:0000313" key="8">
    <source>
        <dbReference type="Proteomes" id="UP001197847"/>
    </source>
</evidence>
<gene>
    <name evidence="7" type="ORF">LK487_18265</name>
</gene>
<sequence length="73" mass="7658">MAWVDHLATVEDEAAKLPGSPVDVELMTVHQSKGLEWDAVAVVGLNAGGFPSNQGDHLKVVLDDNHPGGTEQG</sequence>
<dbReference type="AlphaFoldDB" id="A0AAW4WXI1"/>
<reference evidence="7" key="1">
    <citation type="submission" date="2021-10" db="EMBL/GenBank/DDBJ databases">
        <title>Collection of gut derived symbiotic bacterial strains cultured from healthy donors.</title>
        <authorList>
            <person name="Lin H."/>
            <person name="Littmann E."/>
            <person name="Claire K."/>
            <person name="Pamer E."/>
        </authorList>
    </citation>
    <scope>NUCLEOTIDE SEQUENCE</scope>
    <source>
        <strain evidence="7">MSK.22.92</strain>
    </source>
</reference>
<evidence type="ECO:0000256" key="5">
    <source>
        <dbReference type="SAM" id="MobiDB-lite"/>
    </source>
</evidence>
<accession>A0AAW4WXI1</accession>
<dbReference type="Gene3D" id="3.40.50.300">
    <property type="entry name" value="P-loop containing nucleotide triphosphate hydrolases"/>
    <property type="match status" value="1"/>
</dbReference>
<dbReference type="InterPro" id="IPR014017">
    <property type="entry name" value="DNA_helicase_UvrD-like_C"/>
</dbReference>
<feature type="compositionally biased region" description="Basic and acidic residues" evidence="5">
    <location>
        <begin position="56"/>
        <end position="66"/>
    </location>
</feature>
<keyword evidence="3" id="KW-0347">Helicase</keyword>
<organism evidence="7 8">
    <name type="scientific">Agathobacter rectalis</name>
    <dbReference type="NCBI Taxonomy" id="39491"/>
    <lineage>
        <taxon>Bacteria</taxon>
        <taxon>Bacillati</taxon>
        <taxon>Bacillota</taxon>
        <taxon>Clostridia</taxon>
        <taxon>Lachnospirales</taxon>
        <taxon>Lachnospiraceae</taxon>
        <taxon>Agathobacter</taxon>
    </lineage>
</organism>
<proteinExistence type="predicted"/>
<evidence type="ECO:0000259" key="6">
    <source>
        <dbReference type="Pfam" id="PF13361"/>
    </source>
</evidence>
<comment type="caution">
    <text evidence="7">The sequence shown here is derived from an EMBL/GenBank/DDBJ whole genome shotgun (WGS) entry which is preliminary data.</text>
</comment>
<evidence type="ECO:0000256" key="4">
    <source>
        <dbReference type="ARBA" id="ARBA00022840"/>
    </source>
</evidence>
<keyword evidence="2" id="KW-0378">Hydrolase</keyword>
<dbReference type="GO" id="GO:0005524">
    <property type="term" value="F:ATP binding"/>
    <property type="evidence" value="ECO:0007669"/>
    <property type="project" value="UniProtKB-KW"/>
</dbReference>
<dbReference type="InterPro" id="IPR027417">
    <property type="entry name" value="P-loop_NTPase"/>
</dbReference>
<protein>
    <recommendedName>
        <fullName evidence="6">UvrD-like helicase C-terminal domain-containing protein</fullName>
    </recommendedName>
</protein>
<evidence type="ECO:0000256" key="3">
    <source>
        <dbReference type="ARBA" id="ARBA00022806"/>
    </source>
</evidence>
<keyword evidence="4" id="KW-0067">ATP-binding</keyword>
<feature type="non-terminal residue" evidence="7">
    <location>
        <position position="73"/>
    </location>
</feature>
<name>A0AAW4WXI1_9FIRM</name>
<keyword evidence="1" id="KW-0547">Nucleotide-binding</keyword>
<dbReference type="Proteomes" id="UP001197847">
    <property type="component" value="Unassembled WGS sequence"/>
</dbReference>
<dbReference type="Pfam" id="PF13361">
    <property type="entry name" value="UvrD_C"/>
    <property type="match status" value="1"/>
</dbReference>
<dbReference type="GO" id="GO:0016787">
    <property type="term" value="F:hydrolase activity"/>
    <property type="evidence" value="ECO:0007669"/>
    <property type="project" value="UniProtKB-KW"/>
</dbReference>
<feature type="region of interest" description="Disordered" evidence="5">
    <location>
        <begin position="54"/>
        <end position="73"/>
    </location>
</feature>
<dbReference type="EMBL" id="JAJFBX010000320">
    <property type="protein sequence ID" value="MCC2748918.1"/>
    <property type="molecule type" value="Genomic_DNA"/>
</dbReference>